<sequence length="159" mass="18705">MCGIEEMCGGRSGWLWRGASPVERKGRERHRGGKGDGAAGRRFGWREKEKEWRRKVKWEAALSVLSFRWVWPLVRVHGGNGGGLVYGDWFVYSPVFHRRWKIEAARGNEEDNTEEGGQAVLMVTIWWWPKRRGEKERRRRLLKRGESERSFRVLGYLGY</sequence>
<name>A0ABS8VCQ6_DATST</name>
<accession>A0ABS8VCQ6</accession>
<keyword evidence="2" id="KW-1185">Reference proteome</keyword>
<gene>
    <name evidence="1" type="ORF">HAX54_032163</name>
</gene>
<evidence type="ECO:0000313" key="1">
    <source>
        <dbReference type="EMBL" id="MCD9644146.1"/>
    </source>
</evidence>
<dbReference type="EMBL" id="JACEIK010004093">
    <property type="protein sequence ID" value="MCD9644146.1"/>
    <property type="molecule type" value="Genomic_DNA"/>
</dbReference>
<proteinExistence type="predicted"/>
<organism evidence="1 2">
    <name type="scientific">Datura stramonium</name>
    <name type="common">Jimsonweed</name>
    <name type="synonym">Common thornapple</name>
    <dbReference type="NCBI Taxonomy" id="4076"/>
    <lineage>
        <taxon>Eukaryota</taxon>
        <taxon>Viridiplantae</taxon>
        <taxon>Streptophyta</taxon>
        <taxon>Embryophyta</taxon>
        <taxon>Tracheophyta</taxon>
        <taxon>Spermatophyta</taxon>
        <taxon>Magnoliopsida</taxon>
        <taxon>eudicotyledons</taxon>
        <taxon>Gunneridae</taxon>
        <taxon>Pentapetalae</taxon>
        <taxon>asterids</taxon>
        <taxon>lamiids</taxon>
        <taxon>Solanales</taxon>
        <taxon>Solanaceae</taxon>
        <taxon>Solanoideae</taxon>
        <taxon>Datureae</taxon>
        <taxon>Datura</taxon>
    </lineage>
</organism>
<protein>
    <submittedName>
        <fullName evidence="1">Uncharacterized protein</fullName>
    </submittedName>
</protein>
<dbReference type="Proteomes" id="UP000823775">
    <property type="component" value="Unassembled WGS sequence"/>
</dbReference>
<comment type="caution">
    <text evidence="1">The sequence shown here is derived from an EMBL/GenBank/DDBJ whole genome shotgun (WGS) entry which is preliminary data.</text>
</comment>
<reference evidence="1 2" key="1">
    <citation type="journal article" date="2021" name="BMC Genomics">
        <title>Datura genome reveals duplications of psychoactive alkaloid biosynthetic genes and high mutation rate following tissue culture.</title>
        <authorList>
            <person name="Rajewski A."/>
            <person name="Carter-House D."/>
            <person name="Stajich J."/>
            <person name="Litt A."/>
        </authorList>
    </citation>
    <scope>NUCLEOTIDE SEQUENCE [LARGE SCALE GENOMIC DNA]</scope>
    <source>
        <strain evidence="1">AR-01</strain>
    </source>
</reference>
<evidence type="ECO:0000313" key="2">
    <source>
        <dbReference type="Proteomes" id="UP000823775"/>
    </source>
</evidence>